<name>A0A9W8L7S2_9FUNG</name>
<gene>
    <name evidence="1" type="ORF">GGI19_006194</name>
</gene>
<protein>
    <submittedName>
        <fullName evidence="1">Uncharacterized protein</fullName>
    </submittedName>
</protein>
<sequence>MPHMVPTLLRRTFGCQFAFDDADLPEFLETLQTTKGFKSLTINVETTDSGVIASLDVVHRDGPELAKICKQLKDRLRLSKGYDGVVPGPLLFYYLATLSCVPIAQLSGTAIANMFKVVAGKGLGSLRFATKSGTRQKTKEELFVLVKNWLCDLSRFVIKGGSIKKALRMAARCRTAYLDKCKPKDSSDADVDTNLEADLDTNLDADLDPNGTFAVEMLRSNECHSRILLGIHVNELKVLLTYLPELMKGQGEDGEAAGRIDQ</sequence>
<dbReference type="EMBL" id="JANBUH010001146">
    <property type="protein sequence ID" value="KAJ2748253.1"/>
    <property type="molecule type" value="Genomic_DNA"/>
</dbReference>
<organism evidence="1 2">
    <name type="scientific">Coemansia pectinata</name>
    <dbReference type="NCBI Taxonomy" id="1052879"/>
    <lineage>
        <taxon>Eukaryota</taxon>
        <taxon>Fungi</taxon>
        <taxon>Fungi incertae sedis</taxon>
        <taxon>Zoopagomycota</taxon>
        <taxon>Kickxellomycotina</taxon>
        <taxon>Kickxellomycetes</taxon>
        <taxon>Kickxellales</taxon>
        <taxon>Kickxellaceae</taxon>
        <taxon>Coemansia</taxon>
    </lineage>
</organism>
<dbReference type="OrthoDB" id="5546500at2759"/>
<dbReference type="AlphaFoldDB" id="A0A9W8L7S2"/>
<reference evidence="1" key="1">
    <citation type="submission" date="2022-07" db="EMBL/GenBank/DDBJ databases">
        <title>Phylogenomic reconstructions and comparative analyses of Kickxellomycotina fungi.</title>
        <authorList>
            <person name="Reynolds N.K."/>
            <person name="Stajich J.E."/>
            <person name="Barry K."/>
            <person name="Grigoriev I.V."/>
            <person name="Crous P."/>
            <person name="Smith M.E."/>
        </authorList>
    </citation>
    <scope>NUCLEOTIDE SEQUENCE</scope>
    <source>
        <strain evidence="1">BCRC 34297</strain>
    </source>
</reference>
<evidence type="ECO:0000313" key="2">
    <source>
        <dbReference type="Proteomes" id="UP001140011"/>
    </source>
</evidence>
<comment type="caution">
    <text evidence="1">The sequence shown here is derived from an EMBL/GenBank/DDBJ whole genome shotgun (WGS) entry which is preliminary data.</text>
</comment>
<dbReference type="Proteomes" id="UP001140011">
    <property type="component" value="Unassembled WGS sequence"/>
</dbReference>
<keyword evidence="2" id="KW-1185">Reference proteome</keyword>
<evidence type="ECO:0000313" key="1">
    <source>
        <dbReference type="EMBL" id="KAJ2748253.1"/>
    </source>
</evidence>
<accession>A0A9W8L7S2</accession>
<proteinExistence type="predicted"/>